<dbReference type="GO" id="GO:0042102">
    <property type="term" value="P:positive regulation of T cell proliferation"/>
    <property type="evidence" value="ECO:0007669"/>
    <property type="project" value="TreeGrafter"/>
</dbReference>
<keyword evidence="4" id="KW-0732">Signal</keyword>
<evidence type="ECO:0000259" key="12">
    <source>
        <dbReference type="SMART" id="SM00409"/>
    </source>
</evidence>
<evidence type="ECO:0000256" key="10">
    <source>
        <dbReference type="ARBA" id="ARBA00023319"/>
    </source>
</evidence>
<reference evidence="13" key="2">
    <citation type="submission" date="2025-09" db="UniProtKB">
        <authorList>
            <consortium name="Ensembl"/>
        </authorList>
    </citation>
    <scope>IDENTIFICATION</scope>
</reference>
<proteinExistence type="predicted"/>
<evidence type="ECO:0000256" key="2">
    <source>
        <dbReference type="ARBA" id="ARBA00022475"/>
    </source>
</evidence>
<name>A0A3Q3R9P2_MONAL</name>
<dbReference type="GO" id="GO:0042130">
    <property type="term" value="P:negative regulation of T cell proliferation"/>
    <property type="evidence" value="ECO:0007669"/>
    <property type="project" value="TreeGrafter"/>
</dbReference>
<feature type="domain" description="Immunoglobulin" evidence="12">
    <location>
        <begin position="13"/>
        <end position="118"/>
    </location>
</feature>
<keyword evidence="6 11" id="KW-0472">Membrane</keyword>
<dbReference type="Ensembl" id="ENSMALT00000030262.1">
    <property type="protein sequence ID" value="ENSMALP00000029732.1"/>
    <property type="gene ID" value="ENSMALG00000020583.1"/>
</dbReference>
<keyword evidence="14" id="KW-1185">Reference proteome</keyword>
<feature type="transmembrane region" description="Helical" evidence="11">
    <location>
        <begin position="227"/>
        <end position="248"/>
    </location>
</feature>
<dbReference type="InterPro" id="IPR051713">
    <property type="entry name" value="T-cell_Activation_Regulation"/>
</dbReference>
<dbReference type="PANTHER" id="PTHR25466">
    <property type="entry name" value="T-LYMPHOCYTE ACTIVATION ANTIGEN"/>
    <property type="match status" value="1"/>
</dbReference>
<keyword evidence="2" id="KW-1003">Cell membrane</keyword>
<keyword evidence="5 11" id="KW-1133">Transmembrane helix</keyword>
<reference evidence="13" key="1">
    <citation type="submission" date="2025-08" db="UniProtKB">
        <authorList>
            <consortium name="Ensembl"/>
        </authorList>
    </citation>
    <scope>IDENTIFICATION</scope>
</reference>
<evidence type="ECO:0000256" key="8">
    <source>
        <dbReference type="ARBA" id="ARBA00023170"/>
    </source>
</evidence>
<keyword evidence="7" id="KW-1015">Disulfide bond</keyword>
<accession>A0A3Q3R9P2</accession>
<sequence>MTCTFSVTEGSDLIQLSGEVGGNVTFHCPFAKEKAIRFFYLQKDTSPILFVNGYYGDNDTGKQYTIERMKLKNTELNLSDRTVYMDGLNISHSGVYECIISYNDKGNTESSKIHLSVTARYSKPTVTMSCNGENLGCLVTCASHGGYPSTKMTWNVAENASNQIWNIVNNSEVPSPDTMMFSSSSTAYFNCSYRKPLNYLSCSVGEISSDMFSVCVSTESPETFSPIVIAAAVCAVVAVITMVGLTVFCKKNGVAARGAIEDRRVNGCAEEETALSGNKENEGP</sequence>
<dbReference type="Pfam" id="PF07686">
    <property type="entry name" value="V-set"/>
    <property type="match status" value="1"/>
</dbReference>
<dbReference type="GO" id="GO:0006955">
    <property type="term" value="P:immune response"/>
    <property type="evidence" value="ECO:0007669"/>
    <property type="project" value="TreeGrafter"/>
</dbReference>
<protein>
    <recommendedName>
        <fullName evidence="12">Immunoglobulin domain-containing protein</fullName>
    </recommendedName>
</protein>
<evidence type="ECO:0000256" key="11">
    <source>
        <dbReference type="SAM" id="Phobius"/>
    </source>
</evidence>
<dbReference type="InterPro" id="IPR003599">
    <property type="entry name" value="Ig_sub"/>
</dbReference>
<dbReference type="SUPFAM" id="SSF48726">
    <property type="entry name" value="Immunoglobulin"/>
    <property type="match status" value="1"/>
</dbReference>
<dbReference type="GO" id="GO:0031295">
    <property type="term" value="P:T cell costimulation"/>
    <property type="evidence" value="ECO:0007669"/>
    <property type="project" value="TreeGrafter"/>
</dbReference>
<evidence type="ECO:0000256" key="9">
    <source>
        <dbReference type="ARBA" id="ARBA00023180"/>
    </source>
</evidence>
<keyword evidence="10" id="KW-0393">Immunoglobulin domain</keyword>
<dbReference type="Proteomes" id="UP000261600">
    <property type="component" value="Unplaced"/>
</dbReference>
<organism evidence="13 14">
    <name type="scientific">Monopterus albus</name>
    <name type="common">Swamp eel</name>
    <dbReference type="NCBI Taxonomy" id="43700"/>
    <lineage>
        <taxon>Eukaryota</taxon>
        <taxon>Metazoa</taxon>
        <taxon>Chordata</taxon>
        <taxon>Craniata</taxon>
        <taxon>Vertebrata</taxon>
        <taxon>Euteleostomi</taxon>
        <taxon>Actinopterygii</taxon>
        <taxon>Neopterygii</taxon>
        <taxon>Teleostei</taxon>
        <taxon>Neoteleostei</taxon>
        <taxon>Acanthomorphata</taxon>
        <taxon>Anabantaria</taxon>
        <taxon>Synbranchiformes</taxon>
        <taxon>Synbranchidae</taxon>
        <taxon>Monopterus</taxon>
    </lineage>
</organism>
<dbReference type="GO" id="GO:0009897">
    <property type="term" value="C:external side of plasma membrane"/>
    <property type="evidence" value="ECO:0007669"/>
    <property type="project" value="TreeGrafter"/>
</dbReference>
<evidence type="ECO:0000256" key="3">
    <source>
        <dbReference type="ARBA" id="ARBA00022692"/>
    </source>
</evidence>
<dbReference type="Gene3D" id="2.60.40.10">
    <property type="entry name" value="Immunoglobulins"/>
    <property type="match status" value="2"/>
</dbReference>
<evidence type="ECO:0000256" key="4">
    <source>
        <dbReference type="ARBA" id="ARBA00022729"/>
    </source>
</evidence>
<keyword evidence="9" id="KW-0325">Glycoprotein</keyword>
<evidence type="ECO:0000256" key="6">
    <source>
        <dbReference type="ARBA" id="ARBA00023136"/>
    </source>
</evidence>
<dbReference type="GO" id="GO:0007166">
    <property type="term" value="P:cell surface receptor signaling pathway"/>
    <property type="evidence" value="ECO:0007669"/>
    <property type="project" value="TreeGrafter"/>
</dbReference>
<dbReference type="InterPro" id="IPR013783">
    <property type="entry name" value="Ig-like_fold"/>
</dbReference>
<dbReference type="PANTHER" id="PTHR25466:SF2">
    <property type="entry name" value="T-LYMPHOCYTE ACTIVATION ANTIGEN CD86"/>
    <property type="match status" value="1"/>
</dbReference>
<comment type="subcellular location">
    <subcellularLocation>
        <location evidence="1">Cell membrane</location>
        <topology evidence="1">Single-pass type I membrane protein</topology>
    </subcellularLocation>
</comment>
<dbReference type="InterPro" id="IPR013106">
    <property type="entry name" value="Ig_V-set"/>
</dbReference>
<dbReference type="AlphaFoldDB" id="A0A3Q3R9P2"/>
<evidence type="ECO:0000256" key="1">
    <source>
        <dbReference type="ARBA" id="ARBA00004251"/>
    </source>
</evidence>
<evidence type="ECO:0000313" key="13">
    <source>
        <dbReference type="Ensembl" id="ENSMALP00000029732.1"/>
    </source>
</evidence>
<dbReference type="InterPro" id="IPR036179">
    <property type="entry name" value="Ig-like_dom_sf"/>
</dbReference>
<keyword evidence="3 11" id="KW-0812">Transmembrane</keyword>
<evidence type="ECO:0000313" key="14">
    <source>
        <dbReference type="Proteomes" id="UP000261600"/>
    </source>
</evidence>
<dbReference type="SMART" id="SM00409">
    <property type="entry name" value="IG"/>
    <property type="match status" value="1"/>
</dbReference>
<dbReference type="GO" id="GO:0071222">
    <property type="term" value="P:cellular response to lipopolysaccharide"/>
    <property type="evidence" value="ECO:0007669"/>
    <property type="project" value="TreeGrafter"/>
</dbReference>
<keyword evidence="8" id="KW-0675">Receptor</keyword>
<evidence type="ECO:0000256" key="5">
    <source>
        <dbReference type="ARBA" id="ARBA00022989"/>
    </source>
</evidence>
<evidence type="ECO:0000256" key="7">
    <source>
        <dbReference type="ARBA" id="ARBA00023157"/>
    </source>
</evidence>